<keyword evidence="1" id="KW-0496">Mitochondrion</keyword>
<reference evidence="2" key="1">
    <citation type="journal article" date="2019" name="Gigascience">
        <title>De novo genome assembly of the endangered Acer yangbiense, a plant species with extremely small populations endemic to Yunnan Province, China.</title>
        <authorList>
            <person name="Yang J."/>
            <person name="Wariss H.M."/>
            <person name="Tao L."/>
            <person name="Zhang R."/>
            <person name="Yun Q."/>
            <person name="Hollingsworth P."/>
            <person name="Dao Z."/>
            <person name="Luo G."/>
            <person name="Guo H."/>
            <person name="Ma Y."/>
            <person name="Sun W."/>
        </authorList>
    </citation>
    <scope>NUCLEOTIDE SEQUENCE [LARGE SCALE GENOMIC DNA]</scope>
    <source>
        <strain evidence="2">cv. br00</strain>
    </source>
</reference>
<accession>A0A5N5IZ51</accession>
<evidence type="ECO:0000313" key="2">
    <source>
        <dbReference type="Proteomes" id="UP000326939"/>
    </source>
</evidence>
<comment type="caution">
    <text evidence="1">The sequence shown here is derived from an EMBL/GenBank/DDBJ whole genome shotgun (WGS) entry which is preliminary data.</text>
</comment>
<dbReference type="AlphaFoldDB" id="A0A5N5IZ51"/>
<geneLocation type="mitochondrion" evidence="1"/>
<evidence type="ECO:0000313" key="1">
    <source>
        <dbReference type="EMBL" id="KAB5511300.1"/>
    </source>
</evidence>
<dbReference type="EMBL" id="VDCV01000020">
    <property type="protein sequence ID" value="KAB5511300.1"/>
    <property type="molecule type" value="Genomic_DNA"/>
</dbReference>
<gene>
    <name evidence="1" type="ORF">DKX38_030095</name>
</gene>
<dbReference type="Proteomes" id="UP000326939">
    <property type="component" value="Mitochondrion MT"/>
</dbReference>
<organism evidence="1 2">
    <name type="scientific">Salix brachista</name>
    <dbReference type="NCBI Taxonomy" id="2182728"/>
    <lineage>
        <taxon>Eukaryota</taxon>
        <taxon>Viridiplantae</taxon>
        <taxon>Streptophyta</taxon>
        <taxon>Embryophyta</taxon>
        <taxon>Tracheophyta</taxon>
        <taxon>Spermatophyta</taxon>
        <taxon>Magnoliopsida</taxon>
        <taxon>eudicotyledons</taxon>
        <taxon>Gunneridae</taxon>
        <taxon>Pentapetalae</taxon>
        <taxon>rosids</taxon>
        <taxon>fabids</taxon>
        <taxon>Malpighiales</taxon>
        <taxon>Salicaceae</taxon>
        <taxon>Saliceae</taxon>
        <taxon>Salix</taxon>
    </lineage>
</organism>
<sequence length="327" mass="36131">MISARAAGRTTLISLVTTRVESKAMVSQPSDRASGISCYEISGPLEAFTTPIDGKGVLYQRKAVEDRDSGKERFFDLRVTEGDEGAVSGSTRLSGDALTSMEGLNAGACPRLRCTVGRWVSEILSMTYVVIYMIRSIALVLVSDPGSVSPFFRDELLVPVLHFVSVDRGERGSARRGLYHERSKEVSLFQIYNMDSGNSMELDSHVDPIQMNHPFHGGKSLPARQEDSKLQILSRSISRWGQGKGYNSAVECHLDVVEVISSSLIIPKPNLTKAMISSWSFRMITLRHGPDSYGRQQWGIFRNGRKLDGAMPRGGTGRELLFPEKKQ</sequence>
<proteinExistence type="predicted"/>
<name>A0A5N5IZ51_9ROSI</name>
<keyword evidence="2" id="KW-1185">Reference proteome</keyword>
<protein>
    <submittedName>
        <fullName evidence="1">Uncharacterized protein</fullName>
    </submittedName>
</protein>